<evidence type="ECO:0000256" key="8">
    <source>
        <dbReference type="ARBA" id="ARBA00022692"/>
    </source>
</evidence>
<dbReference type="InterPro" id="IPR044865">
    <property type="entry name" value="MRH_dom"/>
</dbReference>
<dbReference type="SUPFAM" id="SSF50911">
    <property type="entry name" value="Mannose 6-phosphate receptor domain"/>
    <property type="match status" value="1"/>
</dbReference>
<evidence type="ECO:0000256" key="16">
    <source>
        <dbReference type="ARBA" id="ARBA00023157"/>
    </source>
</evidence>
<dbReference type="VEuPathDB" id="CryptoDB:Cvel_26715"/>
<feature type="compositionally biased region" description="Gly residues" evidence="18">
    <location>
        <begin position="290"/>
        <end position="301"/>
    </location>
</feature>
<keyword evidence="17" id="KW-0968">Cytoplasmic vesicle</keyword>
<dbReference type="GO" id="GO:0006914">
    <property type="term" value="P:autophagy"/>
    <property type="evidence" value="ECO:0007669"/>
    <property type="project" value="UniProtKB-KW"/>
</dbReference>
<reference evidence="21" key="1">
    <citation type="submission" date="2014-11" db="EMBL/GenBank/DDBJ databases">
        <authorList>
            <person name="Otto D Thomas"/>
            <person name="Naeem Raeece"/>
        </authorList>
    </citation>
    <scope>NUCLEOTIDE SEQUENCE</scope>
</reference>
<protein>
    <recommendedName>
        <fullName evidence="6">Autophagy-related protein 27</fullName>
    </recommendedName>
</protein>
<organism evidence="21">
    <name type="scientific">Chromera velia CCMP2878</name>
    <dbReference type="NCBI Taxonomy" id="1169474"/>
    <lineage>
        <taxon>Eukaryota</taxon>
        <taxon>Sar</taxon>
        <taxon>Alveolata</taxon>
        <taxon>Colpodellida</taxon>
        <taxon>Chromeraceae</taxon>
        <taxon>Chromera</taxon>
    </lineage>
</organism>
<evidence type="ECO:0000256" key="3">
    <source>
        <dbReference type="ARBA" id="ARBA00004394"/>
    </source>
</evidence>
<evidence type="ECO:0000256" key="11">
    <source>
        <dbReference type="ARBA" id="ARBA00022989"/>
    </source>
</evidence>
<evidence type="ECO:0000256" key="4">
    <source>
        <dbReference type="ARBA" id="ARBA00004472"/>
    </source>
</evidence>
<evidence type="ECO:0000256" key="13">
    <source>
        <dbReference type="ARBA" id="ARBA00023034"/>
    </source>
</evidence>
<keyword evidence="10" id="KW-0653">Protein transport</keyword>
<evidence type="ECO:0000256" key="14">
    <source>
        <dbReference type="ARBA" id="ARBA00023128"/>
    </source>
</evidence>
<keyword evidence="7" id="KW-0813">Transport</keyword>
<evidence type="ECO:0000256" key="10">
    <source>
        <dbReference type="ARBA" id="ARBA00022927"/>
    </source>
</evidence>
<dbReference type="GO" id="GO:0031966">
    <property type="term" value="C:mitochondrial membrane"/>
    <property type="evidence" value="ECO:0007669"/>
    <property type="project" value="UniProtKB-SubCell"/>
</dbReference>
<dbReference type="InterPro" id="IPR009011">
    <property type="entry name" value="Man6P_isomerase_rcpt-bd_dom_sf"/>
</dbReference>
<evidence type="ECO:0000256" key="2">
    <source>
        <dbReference type="ARBA" id="ARBA00004358"/>
    </source>
</evidence>
<evidence type="ECO:0000256" key="5">
    <source>
        <dbReference type="ARBA" id="ARBA00005363"/>
    </source>
</evidence>
<dbReference type="PANTHER" id="PTHR15071">
    <property type="entry name" value="MANNOSE-6-PHOSPHATE RECEPTOR FAMILY MEMBER"/>
    <property type="match status" value="1"/>
</dbReference>
<keyword evidence="16" id="KW-1015">Disulfide bond</keyword>
<evidence type="ECO:0000256" key="7">
    <source>
        <dbReference type="ARBA" id="ARBA00022448"/>
    </source>
</evidence>
<proteinExistence type="inferred from homology"/>
<keyword evidence="12" id="KW-0072">Autophagy</keyword>
<keyword evidence="8 19" id="KW-0812">Transmembrane</keyword>
<evidence type="ECO:0000256" key="9">
    <source>
        <dbReference type="ARBA" id="ARBA00022729"/>
    </source>
</evidence>
<dbReference type="EMBL" id="CDMZ01002442">
    <property type="protein sequence ID" value="CEM42401.1"/>
    <property type="molecule type" value="Genomic_DNA"/>
</dbReference>
<comment type="similarity">
    <text evidence="5">Belongs to the ATG27 family.</text>
</comment>
<dbReference type="GO" id="GO:0034045">
    <property type="term" value="C:phagophore assembly site membrane"/>
    <property type="evidence" value="ECO:0007669"/>
    <property type="project" value="UniProtKB-SubCell"/>
</dbReference>
<keyword evidence="13" id="KW-0333">Golgi apparatus</keyword>
<feature type="transmembrane region" description="Helical" evidence="19">
    <location>
        <begin position="220"/>
        <end position="241"/>
    </location>
</feature>
<evidence type="ECO:0000256" key="15">
    <source>
        <dbReference type="ARBA" id="ARBA00023136"/>
    </source>
</evidence>
<sequence>MSDVEVPFANAQMYKFDLKGLSLSETPDLYCDGGNFRYVFNGCGPTHMKCGGRDGSLMQFEHGVLTKFEETAGIKTKLRCSSRLADVQDRENWRPIDPNNPNTGIMVHHESGDPCYEETGNKRHMLLYVECDRTAVRPDFYACRETSTCFYEMRIRSTAGCYVDFWQGAARHDAGAKNVEMSAARGIPGGAPLSVSGSVRQEVGDFEALIRAKQEEASSAFGYFVALVSLCLLVLVCYLVAGTVYNFHFNGLTGSAAVPHIEFWKECPALVEDGARYVWKSANSLAGKAAGQGGGSAGGGAKPPMRGGYDQI</sequence>
<dbReference type="Gene3D" id="2.70.130.10">
    <property type="entry name" value="Mannose-6-phosphate receptor binding domain"/>
    <property type="match status" value="1"/>
</dbReference>
<dbReference type="GO" id="GO:0000139">
    <property type="term" value="C:Golgi membrane"/>
    <property type="evidence" value="ECO:0007669"/>
    <property type="project" value="UniProtKB-SubCell"/>
</dbReference>
<dbReference type="InterPro" id="IPR018939">
    <property type="entry name" value="Autophagy-rel_prot_27"/>
</dbReference>
<keyword evidence="14" id="KW-0496">Mitochondrion</keyword>
<evidence type="ECO:0000259" key="20">
    <source>
        <dbReference type="PROSITE" id="PS51914"/>
    </source>
</evidence>
<evidence type="ECO:0000256" key="19">
    <source>
        <dbReference type="SAM" id="Phobius"/>
    </source>
</evidence>
<dbReference type="GO" id="GO:0030659">
    <property type="term" value="C:cytoplasmic vesicle membrane"/>
    <property type="evidence" value="ECO:0007669"/>
    <property type="project" value="UniProtKB-SubCell"/>
</dbReference>
<evidence type="ECO:0000256" key="18">
    <source>
        <dbReference type="SAM" id="MobiDB-lite"/>
    </source>
</evidence>
<dbReference type="AlphaFoldDB" id="A0A0G4HER6"/>
<evidence type="ECO:0000256" key="17">
    <source>
        <dbReference type="ARBA" id="ARBA00023329"/>
    </source>
</evidence>
<comment type="subcellular location">
    <subcellularLocation>
        <location evidence="2">Cytoplasmic vesicle membrane</location>
        <topology evidence="2">Single-pass type I membrane protein</topology>
    </subcellularLocation>
    <subcellularLocation>
        <location evidence="3">Golgi apparatus membrane</location>
    </subcellularLocation>
    <subcellularLocation>
        <location evidence="1">Mitochondrion membrane</location>
        <topology evidence="1">Single-pass membrane protein</topology>
    </subcellularLocation>
    <subcellularLocation>
        <location evidence="4">Preautophagosomal structure membrane</location>
        <topology evidence="4">Single-pass type I membrane protein</topology>
    </subcellularLocation>
</comment>
<feature type="domain" description="MRH" evidence="20">
    <location>
        <begin position="2"/>
        <end position="163"/>
    </location>
</feature>
<keyword evidence="15 19" id="KW-0472">Membrane</keyword>
<evidence type="ECO:0000256" key="12">
    <source>
        <dbReference type="ARBA" id="ARBA00023006"/>
    </source>
</evidence>
<feature type="region of interest" description="Disordered" evidence="18">
    <location>
        <begin position="289"/>
        <end position="312"/>
    </location>
</feature>
<dbReference type="GO" id="GO:0015031">
    <property type="term" value="P:protein transport"/>
    <property type="evidence" value="ECO:0007669"/>
    <property type="project" value="UniProtKB-KW"/>
</dbReference>
<dbReference type="Pfam" id="PF09451">
    <property type="entry name" value="ATG27"/>
    <property type="match status" value="1"/>
</dbReference>
<evidence type="ECO:0000256" key="1">
    <source>
        <dbReference type="ARBA" id="ARBA00004304"/>
    </source>
</evidence>
<gene>
    <name evidence="21" type="ORF">Cvel_26715</name>
</gene>
<dbReference type="PROSITE" id="PS51914">
    <property type="entry name" value="MRH"/>
    <property type="match status" value="1"/>
</dbReference>
<accession>A0A0G4HER6</accession>
<keyword evidence="11 19" id="KW-1133">Transmembrane helix</keyword>
<evidence type="ECO:0000313" key="21">
    <source>
        <dbReference type="EMBL" id="CEM42401.1"/>
    </source>
</evidence>
<evidence type="ECO:0000256" key="6">
    <source>
        <dbReference type="ARBA" id="ARBA00013776"/>
    </source>
</evidence>
<name>A0A0G4HER6_9ALVE</name>
<keyword evidence="9" id="KW-0732">Signal</keyword>